<gene>
    <name evidence="1" type="ORF">VSH64_14885</name>
</gene>
<evidence type="ECO:0000313" key="2">
    <source>
        <dbReference type="Proteomes" id="UP001330812"/>
    </source>
</evidence>
<organism evidence="1 2">
    <name type="scientific">Amycolatopsis rhabdoformis</name>
    <dbReference type="NCBI Taxonomy" id="1448059"/>
    <lineage>
        <taxon>Bacteria</taxon>
        <taxon>Bacillati</taxon>
        <taxon>Actinomycetota</taxon>
        <taxon>Actinomycetes</taxon>
        <taxon>Pseudonocardiales</taxon>
        <taxon>Pseudonocardiaceae</taxon>
        <taxon>Amycolatopsis</taxon>
    </lineage>
</organism>
<proteinExistence type="predicted"/>
<dbReference type="EMBL" id="CP142149">
    <property type="protein sequence ID" value="WSE33385.1"/>
    <property type="molecule type" value="Genomic_DNA"/>
</dbReference>
<dbReference type="RefSeq" id="WP_326836185.1">
    <property type="nucleotide sequence ID" value="NZ_CP142149.1"/>
</dbReference>
<evidence type="ECO:0000313" key="1">
    <source>
        <dbReference type="EMBL" id="WSE33385.1"/>
    </source>
</evidence>
<accession>A0ABZ1IIZ8</accession>
<sequence length="52" mass="5297">MKPLSRKEEPGLVLSIALTTALGFAWAAEVGVGVGVSLGHLVTGNTGKPLPR</sequence>
<reference evidence="1 2" key="1">
    <citation type="journal article" date="2015" name="Int. J. Syst. Evol. Microbiol.">
        <title>Amycolatopsis rhabdoformis sp. nov., an actinomycete isolated from a tropical forest soil.</title>
        <authorList>
            <person name="Souza W.R."/>
            <person name="Silva R.E."/>
            <person name="Goodfellow M."/>
            <person name="Busarakam K."/>
            <person name="Figueiro F.S."/>
            <person name="Ferreira D."/>
            <person name="Rodrigues-Filho E."/>
            <person name="Moraes L.A.B."/>
            <person name="Zucchi T.D."/>
        </authorList>
    </citation>
    <scope>NUCLEOTIDE SEQUENCE [LARGE SCALE GENOMIC DNA]</scope>
    <source>
        <strain evidence="1 2">NCIMB 14900</strain>
    </source>
</reference>
<name>A0ABZ1IIZ8_9PSEU</name>
<keyword evidence="2" id="KW-1185">Reference proteome</keyword>
<protein>
    <submittedName>
        <fullName evidence="1">Uncharacterized protein</fullName>
    </submittedName>
</protein>
<dbReference type="Proteomes" id="UP001330812">
    <property type="component" value="Chromosome"/>
</dbReference>